<dbReference type="InterPro" id="IPR004843">
    <property type="entry name" value="Calcineurin-like_PHP"/>
</dbReference>
<dbReference type="GO" id="GO:0009166">
    <property type="term" value="P:nucleotide catabolic process"/>
    <property type="evidence" value="ECO:0007669"/>
    <property type="project" value="InterPro"/>
</dbReference>
<feature type="signal peptide" evidence="2">
    <location>
        <begin position="1"/>
        <end position="28"/>
    </location>
</feature>
<feature type="domain" description="EF-hand" evidence="3">
    <location>
        <begin position="601"/>
        <end position="626"/>
    </location>
</feature>
<sequence>MILSRKATSLLVLQAALFLGCSIPTADAFSLLAPQQSKLRSDKVILSRPTTLHAAARASGGRKSGQDDKISSSDAWEPTPCKPEEARLTVIQITDVYTLEHLASVKTLVEETRAKSDGSKVICMITGDFLSPYLLSSVDRGQGMMNALNAIPLDYITWGNHEADIPHKTTCKHVRSFVGKWLNSNMLDHDAMDAQEEFDIVEVCSPDGSNIRKVGLVAVLSNDPKLYEHFKGGAFGGATIDDPWETLTRLQKKLMGPDSEYKCDTIIPLQHLYVPDDHITCKTFDFPVILSGHDHHRVDEVVDGTRLLKPGMDAVYATVLEMIWPDKEAESNMPQVKARFVKTDDWMPDPVLYEQCERAYDVLEPLKKTELAKVPPVFEPLSSTNARGSVCTMGLYICSLLRSSLNLSRNLDQRVDTVLLMGGNIRGGQDYEVGSYFSLEGLEAEIKSDEVISVVDMPGWLLAEGISATHSGDPIPGWMQYDNGIFEDFTQSPPVLTQVAGKPIDHDKIYRVATKISDLTNGQSPPWTEYYKAHPELLPPKGNYVNIQAELMSYFAGNLWQRIWDSLGEKLDEDCDAEMYEKKKMEDPECESVCNAELRLETLDADGDGIISVEEIQDALSDLAGISVDPRELTLAEFVHEFADATGSGEVTVEDLEIFCRELGERYEREKIRQFLSNRSSAANNAGDSTNATVVAK</sequence>
<dbReference type="EMBL" id="JAGRRH010000001">
    <property type="protein sequence ID" value="KAG7374551.1"/>
    <property type="molecule type" value="Genomic_DNA"/>
</dbReference>
<dbReference type="Proteomes" id="UP000693970">
    <property type="component" value="Unassembled WGS sequence"/>
</dbReference>
<dbReference type="PROSITE" id="PS51257">
    <property type="entry name" value="PROKAR_LIPOPROTEIN"/>
    <property type="match status" value="1"/>
</dbReference>
<dbReference type="AlphaFoldDB" id="A0A9K3M927"/>
<evidence type="ECO:0000256" key="2">
    <source>
        <dbReference type="SAM" id="SignalP"/>
    </source>
</evidence>
<dbReference type="PANTHER" id="PTHR11575:SF48">
    <property type="entry name" value="5'-NUCLEOTIDASE"/>
    <property type="match status" value="1"/>
</dbReference>
<evidence type="ECO:0000256" key="1">
    <source>
        <dbReference type="SAM" id="MobiDB-lite"/>
    </source>
</evidence>
<accession>A0A9K3M927</accession>
<proteinExistence type="predicted"/>
<comment type="caution">
    <text evidence="4">The sequence shown here is derived from an EMBL/GenBank/DDBJ whole genome shotgun (WGS) entry which is preliminary data.</text>
</comment>
<evidence type="ECO:0000313" key="4">
    <source>
        <dbReference type="EMBL" id="KAG7374551.1"/>
    </source>
</evidence>
<name>A0A9K3M927_9STRA</name>
<keyword evidence="5" id="KW-1185">Reference proteome</keyword>
<organism evidence="4 5">
    <name type="scientific">Nitzschia inconspicua</name>
    <dbReference type="NCBI Taxonomy" id="303405"/>
    <lineage>
        <taxon>Eukaryota</taxon>
        <taxon>Sar</taxon>
        <taxon>Stramenopiles</taxon>
        <taxon>Ochrophyta</taxon>
        <taxon>Bacillariophyta</taxon>
        <taxon>Bacillariophyceae</taxon>
        <taxon>Bacillariophycidae</taxon>
        <taxon>Bacillariales</taxon>
        <taxon>Bacillariaceae</taxon>
        <taxon>Nitzschia</taxon>
    </lineage>
</organism>
<reference evidence="4" key="1">
    <citation type="journal article" date="2021" name="Sci. Rep.">
        <title>Diploid genomic architecture of Nitzschia inconspicua, an elite biomass production diatom.</title>
        <authorList>
            <person name="Oliver A."/>
            <person name="Podell S."/>
            <person name="Pinowska A."/>
            <person name="Traller J.C."/>
            <person name="Smith S.R."/>
            <person name="McClure R."/>
            <person name="Beliaev A."/>
            <person name="Bohutskyi P."/>
            <person name="Hill E.A."/>
            <person name="Rabines A."/>
            <person name="Zheng H."/>
            <person name="Allen L.Z."/>
            <person name="Kuo A."/>
            <person name="Grigoriev I.V."/>
            <person name="Allen A.E."/>
            <person name="Hazlebeck D."/>
            <person name="Allen E.E."/>
        </authorList>
    </citation>
    <scope>NUCLEOTIDE SEQUENCE</scope>
    <source>
        <strain evidence="4">Hildebrandi</strain>
    </source>
</reference>
<reference evidence="4" key="2">
    <citation type="submission" date="2021-04" db="EMBL/GenBank/DDBJ databases">
        <authorList>
            <person name="Podell S."/>
        </authorList>
    </citation>
    <scope>NUCLEOTIDE SEQUENCE</scope>
    <source>
        <strain evidence="4">Hildebrandi</strain>
    </source>
</reference>
<dbReference type="PANTHER" id="PTHR11575">
    <property type="entry name" value="5'-NUCLEOTIDASE-RELATED"/>
    <property type="match status" value="1"/>
</dbReference>
<feature type="chain" id="PRO_5039920244" evidence="2">
    <location>
        <begin position="29"/>
        <end position="697"/>
    </location>
</feature>
<dbReference type="PROSITE" id="PS00018">
    <property type="entry name" value="EF_HAND_1"/>
    <property type="match status" value="1"/>
</dbReference>
<keyword evidence="2" id="KW-0732">Signal</keyword>
<dbReference type="GO" id="GO:0016787">
    <property type="term" value="F:hydrolase activity"/>
    <property type="evidence" value="ECO:0007669"/>
    <property type="project" value="InterPro"/>
</dbReference>
<dbReference type="InterPro" id="IPR006179">
    <property type="entry name" value="5_nucleotidase/apyrase"/>
</dbReference>
<dbReference type="GO" id="GO:0005509">
    <property type="term" value="F:calcium ion binding"/>
    <property type="evidence" value="ECO:0007669"/>
    <property type="project" value="InterPro"/>
</dbReference>
<feature type="region of interest" description="Disordered" evidence="1">
    <location>
        <begin position="55"/>
        <end position="81"/>
    </location>
</feature>
<evidence type="ECO:0000259" key="3">
    <source>
        <dbReference type="PROSITE" id="PS50222"/>
    </source>
</evidence>
<dbReference type="Pfam" id="PF00149">
    <property type="entry name" value="Metallophos"/>
    <property type="match status" value="1"/>
</dbReference>
<dbReference type="InterPro" id="IPR018247">
    <property type="entry name" value="EF_Hand_1_Ca_BS"/>
</dbReference>
<gene>
    <name evidence="4" type="ORF">IV203_013646</name>
</gene>
<protein>
    <submittedName>
        <fullName evidence="4">Calcineurin-like phosphoesterase</fullName>
    </submittedName>
</protein>
<dbReference type="InterPro" id="IPR002048">
    <property type="entry name" value="EF_hand_dom"/>
</dbReference>
<dbReference type="OrthoDB" id="10252235at2759"/>
<evidence type="ECO:0000313" key="5">
    <source>
        <dbReference type="Proteomes" id="UP000693970"/>
    </source>
</evidence>
<dbReference type="PROSITE" id="PS50222">
    <property type="entry name" value="EF_HAND_2"/>
    <property type="match status" value="1"/>
</dbReference>